<evidence type="ECO:0000313" key="8">
    <source>
        <dbReference type="EMBL" id="OVA07791.1"/>
    </source>
</evidence>
<evidence type="ECO:0000259" key="7">
    <source>
        <dbReference type="PROSITE" id="PS51032"/>
    </source>
</evidence>
<dbReference type="PANTHER" id="PTHR31194">
    <property type="entry name" value="SHN SHINE , DNA BINDING / TRANSCRIPTION FACTOR"/>
    <property type="match status" value="1"/>
</dbReference>
<dbReference type="InterPro" id="IPR001471">
    <property type="entry name" value="AP2/ERF_dom"/>
</dbReference>
<keyword evidence="2" id="KW-0805">Transcription regulation</keyword>
<dbReference type="FunCoup" id="A0A200QBE0">
    <property type="interactions" value="20"/>
</dbReference>
<feature type="domain" description="AP2/ERF" evidence="7">
    <location>
        <begin position="8"/>
        <end position="65"/>
    </location>
</feature>
<dbReference type="SMART" id="SM00380">
    <property type="entry name" value="AP2"/>
    <property type="match status" value="1"/>
</dbReference>
<keyword evidence="4" id="KW-0804">Transcription</keyword>
<dbReference type="SUPFAM" id="SSF54171">
    <property type="entry name" value="DNA-binding domain"/>
    <property type="match status" value="1"/>
</dbReference>
<evidence type="ECO:0000256" key="6">
    <source>
        <dbReference type="SAM" id="MobiDB-lite"/>
    </source>
</evidence>
<dbReference type="InterPro" id="IPR036955">
    <property type="entry name" value="AP2/ERF_dom_sf"/>
</dbReference>
<feature type="compositionally biased region" description="Polar residues" evidence="6">
    <location>
        <begin position="156"/>
        <end position="168"/>
    </location>
</feature>
<dbReference type="InParanoid" id="A0A200QBE0"/>
<dbReference type="EMBL" id="MVGT01002433">
    <property type="protein sequence ID" value="OVA07791.1"/>
    <property type="molecule type" value="Genomic_DNA"/>
</dbReference>
<evidence type="ECO:0000256" key="2">
    <source>
        <dbReference type="ARBA" id="ARBA00023015"/>
    </source>
</evidence>
<dbReference type="STRING" id="56857.A0A200QBE0"/>
<dbReference type="CDD" id="cd00018">
    <property type="entry name" value="AP2"/>
    <property type="match status" value="1"/>
</dbReference>
<evidence type="ECO:0000256" key="1">
    <source>
        <dbReference type="ARBA" id="ARBA00004123"/>
    </source>
</evidence>
<dbReference type="GO" id="GO:0003700">
    <property type="term" value="F:DNA-binding transcription factor activity"/>
    <property type="evidence" value="ECO:0007669"/>
    <property type="project" value="InterPro"/>
</dbReference>
<dbReference type="PROSITE" id="PS51032">
    <property type="entry name" value="AP2_ERF"/>
    <property type="match status" value="1"/>
</dbReference>
<accession>A0A200QBE0</accession>
<dbReference type="Gene3D" id="3.30.730.10">
    <property type="entry name" value="AP2/ERF domain"/>
    <property type="match status" value="1"/>
</dbReference>
<dbReference type="OMA" id="LMIRTEM"/>
<proteinExistence type="predicted"/>
<evidence type="ECO:0000256" key="4">
    <source>
        <dbReference type="ARBA" id="ARBA00023163"/>
    </source>
</evidence>
<reference evidence="8 9" key="1">
    <citation type="journal article" date="2017" name="Mol. Plant">
        <title>The Genome of Medicinal Plant Macleaya cordata Provides New Insights into Benzylisoquinoline Alkaloids Metabolism.</title>
        <authorList>
            <person name="Liu X."/>
            <person name="Liu Y."/>
            <person name="Huang P."/>
            <person name="Ma Y."/>
            <person name="Qing Z."/>
            <person name="Tang Q."/>
            <person name="Cao H."/>
            <person name="Cheng P."/>
            <person name="Zheng Y."/>
            <person name="Yuan Z."/>
            <person name="Zhou Y."/>
            <person name="Liu J."/>
            <person name="Tang Z."/>
            <person name="Zhuo Y."/>
            <person name="Zhang Y."/>
            <person name="Yu L."/>
            <person name="Huang J."/>
            <person name="Yang P."/>
            <person name="Peng Q."/>
            <person name="Zhang J."/>
            <person name="Jiang W."/>
            <person name="Zhang Z."/>
            <person name="Lin K."/>
            <person name="Ro D.K."/>
            <person name="Chen X."/>
            <person name="Xiong X."/>
            <person name="Shang Y."/>
            <person name="Huang S."/>
            <person name="Zeng J."/>
        </authorList>
    </citation>
    <scope>NUCLEOTIDE SEQUENCE [LARGE SCALE GENOMIC DNA]</scope>
    <source>
        <strain evidence="9">cv. BLH2017</strain>
        <tissue evidence="8">Root</tissue>
    </source>
</reference>
<name>A0A200QBE0_MACCD</name>
<keyword evidence="3" id="KW-0238">DNA-binding</keyword>
<keyword evidence="5" id="KW-0539">Nucleus</keyword>
<comment type="subcellular location">
    <subcellularLocation>
        <location evidence="1">Nucleus</location>
    </subcellularLocation>
</comment>
<dbReference type="AlphaFoldDB" id="A0A200QBE0"/>
<evidence type="ECO:0000256" key="3">
    <source>
        <dbReference type="ARBA" id="ARBA00023125"/>
    </source>
</evidence>
<dbReference type="FunFam" id="3.30.730.10:FF:000001">
    <property type="entry name" value="Ethylene-responsive transcription factor 2"/>
    <property type="match status" value="1"/>
</dbReference>
<evidence type="ECO:0000256" key="5">
    <source>
        <dbReference type="ARBA" id="ARBA00023242"/>
    </source>
</evidence>
<dbReference type="OrthoDB" id="1920676at2759"/>
<evidence type="ECO:0000313" key="9">
    <source>
        <dbReference type="Proteomes" id="UP000195402"/>
    </source>
</evidence>
<comment type="caution">
    <text evidence="8">The sequence shown here is derived from an EMBL/GenBank/DDBJ whole genome shotgun (WGS) entry which is preliminary data.</text>
</comment>
<sequence length="200" mass="22122">MVQSADKKFRGVRQRHWGSWVSEIRHPLLKRRVWLGTFGTAEEAARAYDEAAILMSGRNAKTNFPIIKTTDSDPNKSTSDEASSQSSTQLSTILSAKLRRCCKALSPSLTCLRLDTENSHIGVWQKRAGAHSESNWVMTVELGKKNVQASDEPVSLENSAGTTTSQTDVENEMSEEDRIALQMIEELLGRNCSSPSSTSF</sequence>
<dbReference type="InterPro" id="IPR016177">
    <property type="entry name" value="DNA-bd_dom_sf"/>
</dbReference>
<dbReference type="Pfam" id="PF00847">
    <property type="entry name" value="AP2"/>
    <property type="match status" value="1"/>
</dbReference>
<dbReference type="GO" id="GO:0003677">
    <property type="term" value="F:DNA binding"/>
    <property type="evidence" value="ECO:0007669"/>
    <property type="project" value="UniProtKB-KW"/>
</dbReference>
<gene>
    <name evidence="8" type="ORF">BVC80_8641g9</name>
</gene>
<feature type="region of interest" description="Disordered" evidence="6">
    <location>
        <begin position="148"/>
        <end position="172"/>
    </location>
</feature>
<feature type="compositionally biased region" description="Low complexity" evidence="6">
    <location>
        <begin position="80"/>
        <end position="89"/>
    </location>
</feature>
<dbReference type="PANTHER" id="PTHR31194:SF204">
    <property type="entry name" value="ETHYLENE-RESPONSIVE TRANSCRIPTION FACTOR WIN1"/>
    <property type="match status" value="1"/>
</dbReference>
<dbReference type="PRINTS" id="PR00367">
    <property type="entry name" value="ETHRSPELEMNT"/>
</dbReference>
<feature type="region of interest" description="Disordered" evidence="6">
    <location>
        <begin position="65"/>
        <end position="89"/>
    </location>
</feature>
<keyword evidence="9" id="KW-1185">Reference proteome</keyword>
<organism evidence="8 9">
    <name type="scientific">Macleaya cordata</name>
    <name type="common">Five-seeded plume-poppy</name>
    <name type="synonym">Bocconia cordata</name>
    <dbReference type="NCBI Taxonomy" id="56857"/>
    <lineage>
        <taxon>Eukaryota</taxon>
        <taxon>Viridiplantae</taxon>
        <taxon>Streptophyta</taxon>
        <taxon>Embryophyta</taxon>
        <taxon>Tracheophyta</taxon>
        <taxon>Spermatophyta</taxon>
        <taxon>Magnoliopsida</taxon>
        <taxon>Ranunculales</taxon>
        <taxon>Papaveraceae</taxon>
        <taxon>Papaveroideae</taxon>
        <taxon>Macleaya</taxon>
    </lineage>
</organism>
<dbReference type="InterPro" id="IPR050913">
    <property type="entry name" value="AP2/ERF_ERF"/>
</dbReference>
<dbReference type="GO" id="GO:0005634">
    <property type="term" value="C:nucleus"/>
    <property type="evidence" value="ECO:0007669"/>
    <property type="project" value="UniProtKB-SubCell"/>
</dbReference>
<protein>
    <submittedName>
        <fullName evidence="8">AP2/ERF domain</fullName>
    </submittedName>
</protein>
<dbReference type="Proteomes" id="UP000195402">
    <property type="component" value="Unassembled WGS sequence"/>
</dbReference>